<evidence type="ECO:0000313" key="3">
    <source>
        <dbReference type="Proteomes" id="UP001244011"/>
    </source>
</evidence>
<evidence type="ECO:0000313" key="2">
    <source>
        <dbReference type="EMBL" id="KAK1763847.1"/>
    </source>
</evidence>
<dbReference type="GeneID" id="85312072"/>
<organism evidence="2 3">
    <name type="scientific">Phialemonium atrogriseum</name>
    <dbReference type="NCBI Taxonomy" id="1093897"/>
    <lineage>
        <taxon>Eukaryota</taxon>
        <taxon>Fungi</taxon>
        <taxon>Dikarya</taxon>
        <taxon>Ascomycota</taxon>
        <taxon>Pezizomycotina</taxon>
        <taxon>Sordariomycetes</taxon>
        <taxon>Sordariomycetidae</taxon>
        <taxon>Cephalothecales</taxon>
        <taxon>Cephalothecaceae</taxon>
        <taxon>Phialemonium</taxon>
    </lineage>
</organism>
<gene>
    <name evidence="2" type="ORF">QBC33DRAFT_548739</name>
</gene>
<dbReference type="EMBL" id="MU839024">
    <property type="protein sequence ID" value="KAK1763847.1"/>
    <property type="molecule type" value="Genomic_DNA"/>
</dbReference>
<proteinExistence type="predicted"/>
<dbReference type="Gene3D" id="1.20.1280.50">
    <property type="match status" value="1"/>
</dbReference>
<dbReference type="InterPro" id="IPR036047">
    <property type="entry name" value="F-box-like_dom_sf"/>
</dbReference>
<sequence length="322" mass="36772">MQLYVESVFGTYELLERIILQLDHINEIVRAQLVCRNWRDVVQDSPALQQACWYRPHGGDAREQQAGRDTWKLNPVFNSLGVSVGIRPWLPPPAQEQGDFDLEKRIYDRPGSWTTMLATQPPSQRIQVECYGNYSGDETMSYVLESMTGCLLLGDVMAVLAEGQNRQECGVDRYAGVRQYKGRLFPVTQTDEKGPDWQPILEEMADDVSIKVAVDQAWGSGTYPAFSLRRVYLHAEPDACPASYRSFLHELIVHRMIYYGTEYSWDWAHNGGNRWGWENHGGNKKQCVCKTGEYEANLLGVKSYQEGYLAECSHLFRLLSDV</sequence>
<accession>A0AAJ0BTS7</accession>
<dbReference type="InterPro" id="IPR001810">
    <property type="entry name" value="F-box_dom"/>
</dbReference>
<feature type="domain" description="F-box" evidence="1">
    <location>
        <begin position="12"/>
        <end position="45"/>
    </location>
</feature>
<dbReference type="CDD" id="cd09917">
    <property type="entry name" value="F-box_SF"/>
    <property type="match status" value="1"/>
</dbReference>
<evidence type="ECO:0000259" key="1">
    <source>
        <dbReference type="Pfam" id="PF00646"/>
    </source>
</evidence>
<protein>
    <recommendedName>
        <fullName evidence="1">F-box domain-containing protein</fullName>
    </recommendedName>
</protein>
<dbReference type="Proteomes" id="UP001244011">
    <property type="component" value="Unassembled WGS sequence"/>
</dbReference>
<reference evidence="2" key="1">
    <citation type="submission" date="2023-06" db="EMBL/GenBank/DDBJ databases">
        <title>Genome-scale phylogeny and comparative genomics of the fungal order Sordariales.</title>
        <authorList>
            <consortium name="Lawrence Berkeley National Laboratory"/>
            <person name="Hensen N."/>
            <person name="Bonometti L."/>
            <person name="Westerberg I."/>
            <person name="Brannstrom I.O."/>
            <person name="Guillou S."/>
            <person name="Cros-Aarteil S."/>
            <person name="Calhoun S."/>
            <person name="Haridas S."/>
            <person name="Kuo A."/>
            <person name="Mondo S."/>
            <person name="Pangilinan J."/>
            <person name="Riley R."/>
            <person name="Labutti K."/>
            <person name="Andreopoulos B."/>
            <person name="Lipzen A."/>
            <person name="Chen C."/>
            <person name="Yanf M."/>
            <person name="Daum C."/>
            <person name="Ng V."/>
            <person name="Clum A."/>
            <person name="Steindorff A."/>
            <person name="Ohm R."/>
            <person name="Martin F."/>
            <person name="Silar P."/>
            <person name="Natvig D."/>
            <person name="Lalanne C."/>
            <person name="Gautier V."/>
            <person name="Ament-Velasquez S.L."/>
            <person name="Kruys A."/>
            <person name="Hutchinson M.I."/>
            <person name="Powell A.J."/>
            <person name="Barry K."/>
            <person name="Miller A.N."/>
            <person name="Grigoriev I.V."/>
            <person name="Debuchy R."/>
            <person name="Gladieux P."/>
            <person name="Thoren M.H."/>
            <person name="Johannesson H."/>
        </authorList>
    </citation>
    <scope>NUCLEOTIDE SEQUENCE</scope>
    <source>
        <strain evidence="2">8032-3</strain>
    </source>
</reference>
<dbReference type="SUPFAM" id="SSF81383">
    <property type="entry name" value="F-box domain"/>
    <property type="match status" value="1"/>
</dbReference>
<keyword evidence="3" id="KW-1185">Reference proteome</keyword>
<dbReference type="Pfam" id="PF00646">
    <property type="entry name" value="F-box"/>
    <property type="match status" value="1"/>
</dbReference>
<dbReference type="RefSeq" id="XP_060280060.1">
    <property type="nucleotide sequence ID" value="XM_060428885.1"/>
</dbReference>
<comment type="caution">
    <text evidence="2">The sequence shown here is derived from an EMBL/GenBank/DDBJ whole genome shotgun (WGS) entry which is preliminary data.</text>
</comment>
<dbReference type="AlphaFoldDB" id="A0AAJ0BTS7"/>
<name>A0AAJ0BTS7_9PEZI</name>